<proteinExistence type="predicted"/>
<dbReference type="Proteomes" id="UP000187735">
    <property type="component" value="Chromosome"/>
</dbReference>
<accession>A0A1P8WEZ4</accession>
<dbReference type="InterPro" id="IPR011042">
    <property type="entry name" value="6-blade_b-propeller_TolB-like"/>
</dbReference>
<evidence type="ECO:0000313" key="2">
    <source>
        <dbReference type="Proteomes" id="UP000187735"/>
    </source>
</evidence>
<keyword evidence="2" id="KW-1185">Reference proteome</keyword>
<dbReference type="KEGG" id="fmr:Fuma_02253"/>
<protein>
    <submittedName>
        <fullName evidence="1">Uncharacterized protein</fullName>
    </submittedName>
</protein>
<evidence type="ECO:0000313" key="1">
    <source>
        <dbReference type="EMBL" id="APZ92642.1"/>
    </source>
</evidence>
<name>A0A1P8WEZ4_9PLAN</name>
<dbReference type="STRING" id="1891926.Fuma_02253"/>
<dbReference type="AlphaFoldDB" id="A0A1P8WEZ4"/>
<dbReference type="EMBL" id="CP017641">
    <property type="protein sequence ID" value="APZ92642.1"/>
    <property type="molecule type" value="Genomic_DNA"/>
</dbReference>
<organism evidence="1 2">
    <name type="scientific">Fuerstiella marisgermanici</name>
    <dbReference type="NCBI Taxonomy" id="1891926"/>
    <lineage>
        <taxon>Bacteria</taxon>
        <taxon>Pseudomonadati</taxon>
        <taxon>Planctomycetota</taxon>
        <taxon>Planctomycetia</taxon>
        <taxon>Planctomycetales</taxon>
        <taxon>Planctomycetaceae</taxon>
        <taxon>Fuerstiella</taxon>
    </lineage>
</organism>
<gene>
    <name evidence="1" type="ORF">Fuma_02253</name>
</gene>
<sequence>MDRRFEVRAQEMLPECGVAPEIIEKQNNGSRHLLRPLQLASDHRMLWPDGISYNHDGYMYISATQVHLGALLNGGTDKTSKPFYIFRFKPKAPGIIGR</sequence>
<reference evidence="1 2" key="1">
    <citation type="journal article" date="2016" name="Front. Microbiol.">
        <title>Fuerstia marisgermanicae gen. nov., sp. nov., an Unusual Member of the Phylum Planctomycetes from the German Wadden Sea.</title>
        <authorList>
            <person name="Kohn T."/>
            <person name="Heuer A."/>
            <person name="Jogler M."/>
            <person name="Vollmers J."/>
            <person name="Boedeker C."/>
            <person name="Bunk B."/>
            <person name="Rast P."/>
            <person name="Borchert D."/>
            <person name="Glockner I."/>
            <person name="Freese H.M."/>
            <person name="Klenk H.P."/>
            <person name="Overmann J."/>
            <person name="Kaster A.K."/>
            <person name="Rohde M."/>
            <person name="Wiegand S."/>
            <person name="Jogler C."/>
        </authorList>
    </citation>
    <scope>NUCLEOTIDE SEQUENCE [LARGE SCALE GENOMIC DNA]</scope>
    <source>
        <strain evidence="1 2">NH11</strain>
    </source>
</reference>
<dbReference type="RefSeq" id="WP_179954436.1">
    <property type="nucleotide sequence ID" value="NZ_CP017641.1"/>
</dbReference>
<dbReference type="Gene3D" id="2.120.10.30">
    <property type="entry name" value="TolB, C-terminal domain"/>
    <property type="match status" value="1"/>
</dbReference>